<name>A0ABX6K077_9MICO</name>
<protein>
    <submittedName>
        <fullName evidence="2">Uncharacterized protein</fullName>
    </submittedName>
</protein>
<sequence>MTQTPAAATPAAAMLKKAAHNIEVSDAALQPGQYLRLVETSEHLNADYSDPAYFDESRTDESAYIDQGVHYRVGMTNITYVPADTNGDWIRRSGDPKFLGVVRPLNDARAEQIARTAVENGSFLTRGSGADEVLPGGKPPLTPDELEMPDVVASREAEKEIYEKAPHDPVSLRKYIEEINASMVAYTDDGGNPVEVPEGDIVRWLTPVITNLAQPAGLRAAGLELLANLDCSELVTDPVAVDDDSRVAVKLNCSGGEGAESHYFVFEKKTGLFLGYRVTNPEGETSYLSEIKATVVASVPERSGETW</sequence>
<gene>
    <name evidence="2" type="ORF">G7066_08280</name>
</gene>
<dbReference type="EMBL" id="CP049933">
    <property type="protein sequence ID" value="QIM18619.1"/>
    <property type="molecule type" value="Genomic_DNA"/>
</dbReference>
<evidence type="ECO:0000256" key="1">
    <source>
        <dbReference type="SAM" id="MobiDB-lite"/>
    </source>
</evidence>
<accession>A0ABX6K077</accession>
<dbReference type="RefSeq" id="WP_166330381.1">
    <property type="nucleotide sequence ID" value="NZ_CP049933.1"/>
</dbReference>
<reference evidence="2 3" key="1">
    <citation type="submission" date="2020-03" db="EMBL/GenBank/DDBJ databases">
        <title>Leucobacter sp. nov., isolated from beetles.</title>
        <authorList>
            <person name="Hyun D.-W."/>
            <person name="Bae J.-W."/>
        </authorList>
    </citation>
    <scope>NUCLEOTIDE SEQUENCE [LARGE SCALE GENOMIC DNA]</scope>
    <source>
        <strain evidence="2 3">HDW9A</strain>
    </source>
</reference>
<feature type="region of interest" description="Disordered" evidence="1">
    <location>
        <begin position="126"/>
        <end position="146"/>
    </location>
</feature>
<organism evidence="2 3">
    <name type="scientific">Leucobacter coleopterorum</name>
    <dbReference type="NCBI Taxonomy" id="2714933"/>
    <lineage>
        <taxon>Bacteria</taxon>
        <taxon>Bacillati</taxon>
        <taxon>Actinomycetota</taxon>
        <taxon>Actinomycetes</taxon>
        <taxon>Micrococcales</taxon>
        <taxon>Microbacteriaceae</taxon>
        <taxon>Leucobacter</taxon>
    </lineage>
</organism>
<keyword evidence="3" id="KW-1185">Reference proteome</keyword>
<evidence type="ECO:0000313" key="3">
    <source>
        <dbReference type="Proteomes" id="UP000503441"/>
    </source>
</evidence>
<evidence type="ECO:0000313" key="2">
    <source>
        <dbReference type="EMBL" id="QIM18619.1"/>
    </source>
</evidence>
<dbReference type="Proteomes" id="UP000503441">
    <property type="component" value="Chromosome"/>
</dbReference>
<proteinExistence type="predicted"/>